<sequence length="108" mass="11502">MRRTAERAFARLGVGETRAKNGVLIFVAPARRRVVVLGDEGIDAQVGPWLWDAVADALGDAFCDGRYTDGLIAAIETIGEALAIHFPADPSDNPNELPDAVDLGAESR</sequence>
<comment type="caution">
    <text evidence="3">The sequence shown here is derived from an EMBL/GenBank/DDBJ whole genome shotgun (WGS) entry which is preliminary data.</text>
</comment>
<dbReference type="PANTHER" id="PTHR30373">
    <property type="entry name" value="UPF0603 PROTEIN YGCG"/>
    <property type="match status" value="1"/>
</dbReference>
<dbReference type="PANTHER" id="PTHR30373:SF8">
    <property type="entry name" value="BLL7265 PROTEIN"/>
    <property type="match status" value="1"/>
</dbReference>
<evidence type="ECO:0000256" key="1">
    <source>
        <dbReference type="SAM" id="MobiDB-lite"/>
    </source>
</evidence>
<organism evidence="3 4">
    <name type="scientific">Enhygromyxa salina</name>
    <dbReference type="NCBI Taxonomy" id="215803"/>
    <lineage>
        <taxon>Bacteria</taxon>
        <taxon>Pseudomonadati</taxon>
        <taxon>Myxococcota</taxon>
        <taxon>Polyangia</taxon>
        <taxon>Nannocystales</taxon>
        <taxon>Nannocystaceae</taxon>
        <taxon>Enhygromyxa</taxon>
    </lineage>
</organism>
<dbReference type="Pfam" id="PF04536">
    <property type="entry name" value="TPM_phosphatase"/>
    <property type="match status" value="1"/>
</dbReference>
<dbReference type="AlphaFoldDB" id="A0A2S9XE64"/>
<dbReference type="InterPro" id="IPR007621">
    <property type="entry name" value="TPM_dom"/>
</dbReference>
<reference evidence="3 4" key="1">
    <citation type="submission" date="2018-03" db="EMBL/GenBank/DDBJ databases">
        <title>Draft Genome Sequences of the Obligatory Marine Myxobacteria Enhygromyxa salina SWB005.</title>
        <authorList>
            <person name="Poehlein A."/>
            <person name="Moghaddam J.A."/>
            <person name="Harms H."/>
            <person name="Alanjari M."/>
            <person name="Koenig G.M."/>
            <person name="Daniel R."/>
            <person name="Schaeberle T.F."/>
        </authorList>
    </citation>
    <scope>NUCLEOTIDE SEQUENCE [LARGE SCALE GENOMIC DNA]</scope>
    <source>
        <strain evidence="3 4">SWB005</strain>
    </source>
</reference>
<protein>
    <recommendedName>
        <fullName evidence="2">TPM domain-containing protein</fullName>
    </recommendedName>
</protein>
<dbReference type="Gene3D" id="3.10.310.50">
    <property type="match status" value="1"/>
</dbReference>
<name>A0A2S9XE64_9BACT</name>
<accession>A0A2S9XE64</accession>
<evidence type="ECO:0000313" key="3">
    <source>
        <dbReference type="EMBL" id="PRP91154.1"/>
    </source>
</evidence>
<feature type="region of interest" description="Disordered" evidence="1">
    <location>
        <begin position="88"/>
        <end position="108"/>
    </location>
</feature>
<feature type="domain" description="TPM" evidence="2">
    <location>
        <begin position="4"/>
        <end position="80"/>
    </location>
</feature>
<keyword evidence="4" id="KW-1185">Reference proteome</keyword>
<evidence type="ECO:0000259" key="2">
    <source>
        <dbReference type="Pfam" id="PF04536"/>
    </source>
</evidence>
<dbReference type="Proteomes" id="UP000237968">
    <property type="component" value="Unassembled WGS sequence"/>
</dbReference>
<proteinExistence type="predicted"/>
<gene>
    <name evidence="3" type="ORF">ENSA5_57710</name>
</gene>
<dbReference type="EMBL" id="PVNK01000254">
    <property type="protein sequence ID" value="PRP91154.1"/>
    <property type="molecule type" value="Genomic_DNA"/>
</dbReference>
<evidence type="ECO:0000313" key="4">
    <source>
        <dbReference type="Proteomes" id="UP000237968"/>
    </source>
</evidence>